<organism evidence="2 3">
    <name type="scientific">Apiospora arundinis</name>
    <dbReference type="NCBI Taxonomy" id="335852"/>
    <lineage>
        <taxon>Eukaryota</taxon>
        <taxon>Fungi</taxon>
        <taxon>Dikarya</taxon>
        <taxon>Ascomycota</taxon>
        <taxon>Pezizomycotina</taxon>
        <taxon>Sordariomycetes</taxon>
        <taxon>Xylariomycetidae</taxon>
        <taxon>Amphisphaeriales</taxon>
        <taxon>Apiosporaceae</taxon>
        <taxon>Apiospora</taxon>
    </lineage>
</organism>
<evidence type="ECO:0000256" key="1">
    <source>
        <dbReference type="SAM" id="MobiDB-lite"/>
    </source>
</evidence>
<comment type="caution">
    <text evidence="2">The sequence shown here is derived from an EMBL/GenBank/DDBJ whole genome shotgun (WGS) entry which is preliminary data.</text>
</comment>
<gene>
    <name evidence="2" type="ORF">PGQ11_015056</name>
</gene>
<sequence>MLTQRGPLSRLEGPCLGHLAGGPHDAHAPMGHALTVSSQLLCVAPTAPHPPGVPTARPRAPRPPR</sequence>
<proteinExistence type="predicted"/>
<dbReference type="EMBL" id="JAPCWZ010000010">
    <property type="protein sequence ID" value="KAK8848576.1"/>
    <property type="molecule type" value="Genomic_DNA"/>
</dbReference>
<feature type="region of interest" description="Disordered" evidence="1">
    <location>
        <begin position="45"/>
        <end position="65"/>
    </location>
</feature>
<accession>A0ABR2HK88</accession>
<reference evidence="2 3" key="1">
    <citation type="journal article" date="2024" name="IMA Fungus">
        <title>Apiospora arundinis, a panoply of carbohydrate-active enzymes and secondary metabolites.</title>
        <authorList>
            <person name="Sorensen T."/>
            <person name="Petersen C."/>
            <person name="Muurmann A.T."/>
            <person name="Christiansen J.V."/>
            <person name="Brundto M.L."/>
            <person name="Overgaard C.K."/>
            <person name="Boysen A.T."/>
            <person name="Wollenberg R.D."/>
            <person name="Larsen T.O."/>
            <person name="Sorensen J.L."/>
            <person name="Nielsen K.L."/>
            <person name="Sondergaard T.E."/>
        </authorList>
    </citation>
    <scope>NUCLEOTIDE SEQUENCE [LARGE SCALE GENOMIC DNA]</scope>
    <source>
        <strain evidence="2 3">AAU 773</strain>
    </source>
</reference>
<evidence type="ECO:0000313" key="2">
    <source>
        <dbReference type="EMBL" id="KAK8848576.1"/>
    </source>
</evidence>
<keyword evidence="3" id="KW-1185">Reference proteome</keyword>
<protein>
    <submittedName>
        <fullName evidence="2">Uncharacterized protein</fullName>
    </submittedName>
</protein>
<evidence type="ECO:0000313" key="3">
    <source>
        <dbReference type="Proteomes" id="UP001390339"/>
    </source>
</evidence>
<name>A0ABR2HK88_9PEZI</name>
<dbReference type="Proteomes" id="UP001390339">
    <property type="component" value="Unassembled WGS sequence"/>
</dbReference>